<dbReference type="InParanoid" id="A0A5C7ESN1"/>
<reference evidence="7 8" key="1">
    <citation type="submission" date="2019-08" db="EMBL/GenBank/DDBJ databases">
        <title>Pelomicrobium methylotrophicum gen. nov., sp. nov. a moderately thermophilic, facultatively anaerobic, lithoautotrophic and methylotrophic bacterium isolated from a terrestrial mud volcano.</title>
        <authorList>
            <person name="Slobodkina G.B."/>
            <person name="Merkel A.Y."/>
            <person name="Slobodkin A.I."/>
        </authorList>
    </citation>
    <scope>NUCLEOTIDE SEQUENCE [LARGE SCALE GENOMIC DNA]</scope>
    <source>
        <strain evidence="7 8">SM250</strain>
    </source>
</reference>
<dbReference type="RefSeq" id="WP_147800624.1">
    <property type="nucleotide sequence ID" value="NZ_VPFL01000020.1"/>
</dbReference>
<dbReference type="InterPro" id="IPR029058">
    <property type="entry name" value="AB_hydrolase_fold"/>
</dbReference>
<dbReference type="Proteomes" id="UP000321201">
    <property type="component" value="Unassembled WGS sequence"/>
</dbReference>
<dbReference type="PANTHER" id="PTHR43798:SF31">
    <property type="entry name" value="AB HYDROLASE SUPERFAMILY PROTEIN YCLE"/>
    <property type="match status" value="1"/>
</dbReference>
<dbReference type="Gene3D" id="3.40.50.1820">
    <property type="entry name" value="alpha/beta hydrolase"/>
    <property type="match status" value="1"/>
</dbReference>
<proteinExistence type="inferred from homology"/>
<name>A0A5C7ESN1_9PROT</name>
<comment type="caution">
    <text evidence="7">The sequence shown here is derived from an EMBL/GenBank/DDBJ whole genome shotgun (WGS) entry which is preliminary data.</text>
</comment>
<dbReference type="Pfam" id="PF00561">
    <property type="entry name" value="Abhydrolase_1"/>
    <property type="match status" value="1"/>
</dbReference>
<comment type="subunit">
    <text evidence="5">Monomer.</text>
</comment>
<gene>
    <name evidence="5" type="primary">bioH</name>
    <name evidence="7" type="ORF">FR698_12970</name>
</gene>
<feature type="binding site" evidence="5">
    <location>
        <position position="22"/>
    </location>
    <ligand>
        <name>substrate</name>
    </ligand>
</feature>
<comment type="function">
    <text evidence="5">The physiological role of BioH is to remove the methyl group introduced by BioC when the pimeloyl moiety is complete. It allows to synthesize pimeloyl-ACP via the fatty acid synthetic pathway through the hydrolysis of the ester bonds of pimeloyl-ACP esters.</text>
</comment>
<comment type="pathway">
    <text evidence="5">Cofactor biosynthesis; biotin biosynthesis.</text>
</comment>
<dbReference type="FunCoup" id="A0A5C7ESN1">
    <property type="interactions" value="173"/>
</dbReference>
<accession>A0A5C7ESN1</accession>
<keyword evidence="1 5" id="KW-0719">Serine esterase</keyword>
<keyword evidence="4 5" id="KW-0378">Hydrolase</keyword>
<dbReference type="AlphaFoldDB" id="A0A5C7ESN1"/>
<evidence type="ECO:0000313" key="8">
    <source>
        <dbReference type="Proteomes" id="UP000321201"/>
    </source>
</evidence>
<dbReference type="InterPro" id="IPR000073">
    <property type="entry name" value="AB_hydrolase_1"/>
</dbReference>
<feature type="active site" description="Nucleophile" evidence="5">
    <location>
        <position position="81"/>
    </location>
</feature>
<organism evidence="7 8">
    <name type="scientific">Pelomicrobium methylotrophicum</name>
    <dbReference type="NCBI Taxonomy" id="2602750"/>
    <lineage>
        <taxon>Bacteria</taxon>
        <taxon>Pseudomonadati</taxon>
        <taxon>Pseudomonadota</taxon>
        <taxon>Hydrogenophilia</taxon>
        <taxon>Hydrogenophilia incertae sedis</taxon>
        <taxon>Pelomicrobium</taxon>
    </lineage>
</organism>
<dbReference type="GO" id="GO:0009102">
    <property type="term" value="P:biotin biosynthetic process"/>
    <property type="evidence" value="ECO:0007669"/>
    <property type="project" value="UniProtKB-UniRule"/>
</dbReference>
<evidence type="ECO:0000256" key="3">
    <source>
        <dbReference type="ARBA" id="ARBA00022756"/>
    </source>
</evidence>
<comment type="subcellular location">
    <subcellularLocation>
        <location evidence="5">Cytoplasm</location>
    </subcellularLocation>
</comment>
<feature type="binding site" evidence="5">
    <location>
        <begin position="81"/>
        <end position="82"/>
    </location>
    <ligand>
        <name>substrate</name>
    </ligand>
</feature>
<keyword evidence="8" id="KW-1185">Reference proteome</keyword>
<comment type="similarity">
    <text evidence="5">Belongs to the AB hydrolase superfamily. Carboxylesterase BioH family.</text>
</comment>
<feature type="domain" description="AB hydrolase-1" evidence="6">
    <location>
        <begin position="16"/>
        <end position="242"/>
    </location>
</feature>
<dbReference type="SUPFAM" id="SSF53474">
    <property type="entry name" value="alpha/beta-Hydrolases"/>
    <property type="match status" value="1"/>
</dbReference>
<dbReference type="InterPro" id="IPR010076">
    <property type="entry name" value="BioH"/>
</dbReference>
<dbReference type="GO" id="GO:0005737">
    <property type="term" value="C:cytoplasm"/>
    <property type="evidence" value="ECO:0007669"/>
    <property type="project" value="UniProtKB-SubCell"/>
</dbReference>
<dbReference type="GO" id="GO:0090499">
    <property type="term" value="F:pimelyl-[acyl-carrier protein] methyl ester esterase activity"/>
    <property type="evidence" value="ECO:0007669"/>
    <property type="project" value="UniProtKB-EC"/>
</dbReference>
<evidence type="ECO:0000259" key="6">
    <source>
        <dbReference type="Pfam" id="PF00561"/>
    </source>
</evidence>
<feature type="active site" evidence="5">
    <location>
        <position position="207"/>
    </location>
</feature>
<evidence type="ECO:0000256" key="4">
    <source>
        <dbReference type="ARBA" id="ARBA00022801"/>
    </source>
</evidence>
<keyword evidence="3 5" id="KW-0093">Biotin biosynthesis</keyword>
<dbReference type="HAMAP" id="MF_01260">
    <property type="entry name" value="Carboxylester"/>
    <property type="match status" value="1"/>
</dbReference>
<dbReference type="PANTHER" id="PTHR43798">
    <property type="entry name" value="MONOACYLGLYCEROL LIPASE"/>
    <property type="match status" value="1"/>
</dbReference>
<dbReference type="InterPro" id="IPR050266">
    <property type="entry name" value="AB_hydrolase_sf"/>
</dbReference>
<evidence type="ECO:0000313" key="7">
    <source>
        <dbReference type="EMBL" id="TXF10857.1"/>
    </source>
</evidence>
<dbReference type="OrthoDB" id="9798888at2"/>
<protein>
    <recommendedName>
        <fullName evidence="5">Pimeloyl-[acyl-carrier protein] methyl ester esterase</fullName>
        <ecNumber evidence="5">3.1.1.85</ecNumber>
    </recommendedName>
    <alternativeName>
        <fullName evidence="5">Biotin synthesis protein BioH</fullName>
    </alternativeName>
    <alternativeName>
        <fullName evidence="5">Carboxylesterase BioH</fullName>
    </alternativeName>
</protein>
<feature type="binding site" evidence="5">
    <location>
        <position position="235"/>
    </location>
    <ligand>
        <name>substrate</name>
    </ligand>
</feature>
<dbReference type="EMBL" id="VPFL01000020">
    <property type="protein sequence ID" value="TXF10857.1"/>
    <property type="molecule type" value="Genomic_DNA"/>
</dbReference>
<dbReference type="EC" id="3.1.1.85" evidence="5"/>
<comment type="caution">
    <text evidence="5">Lacks conserved residue(s) required for the propagation of feature annotation.</text>
</comment>
<feature type="active site" evidence="5">
    <location>
        <position position="235"/>
    </location>
</feature>
<comment type="catalytic activity">
    <reaction evidence="5">
        <text>6-carboxyhexanoyl-[ACP] methyl ester + H2O = 6-carboxyhexanoyl-[ACP] + methanol + H(+)</text>
        <dbReference type="Rhea" id="RHEA:42700"/>
        <dbReference type="Rhea" id="RHEA-COMP:9955"/>
        <dbReference type="Rhea" id="RHEA-COMP:10186"/>
        <dbReference type="ChEBI" id="CHEBI:15377"/>
        <dbReference type="ChEBI" id="CHEBI:15378"/>
        <dbReference type="ChEBI" id="CHEBI:17790"/>
        <dbReference type="ChEBI" id="CHEBI:78846"/>
        <dbReference type="ChEBI" id="CHEBI:82735"/>
        <dbReference type="EC" id="3.1.1.85"/>
    </reaction>
</comment>
<evidence type="ECO:0000256" key="5">
    <source>
        <dbReference type="HAMAP-Rule" id="MF_01260"/>
    </source>
</evidence>
<evidence type="ECO:0000256" key="1">
    <source>
        <dbReference type="ARBA" id="ARBA00022487"/>
    </source>
</evidence>
<dbReference type="GO" id="GO:0016020">
    <property type="term" value="C:membrane"/>
    <property type="evidence" value="ECO:0007669"/>
    <property type="project" value="TreeGrafter"/>
</dbReference>
<sequence>MSALLHVECSGQGPDVVLLHGWGLHGGVWEALATFLARRARVHVVDLPGHGRSPPIAGDWSQWVAALARAIPRGAIVCGWSLGGQLGLALAGAYPEHIAALVLVSTSPRFVAGADWAHGIAGETLRQFRAQLAADPEAALDRFLVLTSRKAAHPRLSLARLRAVLDARPRAAAETLAAGLGFLMDNDLRPLLPRVRVPVQVIHADPDAIVPAQAGAWLASALAQARLALVPGGGHAPFFTDPQACAAVIEPFIGQVHAQTQRRALSHR</sequence>
<evidence type="ECO:0000256" key="2">
    <source>
        <dbReference type="ARBA" id="ARBA00022490"/>
    </source>
</evidence>
<keyword evidence="2 5" id="KW-0963">Cytoplasm</keyword>